<dbReference type="Pfam" id="PF02782">
    <property type="entry name" value="FGGY_C"/>
    <property type="match status" value="1"/>
</dbReference>
<sequence>MTTRYVLGIDAGQTTVKAVLHDEQLRPVAIGRRSSPLNTSVPRQADRSQDELWAVAAGAIRDAIEQSGIDPASIAAIGIAGHGDGLHLVDTDGAPVGMAITAVDSRAHLEADAILADPVRRSIILERSGQLPVASSPGVLLKWMVANEPDLMQRASAMLSCKDIIRLRLTGVVATEISDACSSFLDVAAAPDEVRWSPDVLEAYGLSEWAHLLPEIRLGGDIGGSVTAEAAALTGLAEGTPVIMGLHDVQAASIGMSALVPGRLALVAGSFSTNGVTTTEKHVDARWQSRLSVRPDLRIAMSTSPTASPTLEWMLRLLGIHSPAERDAIFAEAAALDPTEHVPLVLPYLFASPLGAEASGTVADVRGWHTRAHLLRGTLEGIVLMHVWHTSALAEQFGWETGSGPGAAVLGGGLSNSALYVQLVANALRQPIQVISNEEAGAFGVAALAAVSVGLIPSLEDAQNLVDREPAVEPSPESARYWDRVIASFNELCATLAPWWHAQNAPRGDNKE</sequence>
<accession>A0A7X5R0F4</accession>
<name>A0A7X5R0F4_9MICO</name>
<dbReference type="RefSeq" id="WP_167148547.1">
    <property type="nucleotide sequence ID" value="NZ_JAAMOX010000001.1"/>
</dbReference>
<dbReference type="InterPro" id="IPR000577">
    <property type="entry name" value="Carb_kinase_FGGY"/>
</dbReference>
<dbReference type="Gene3D" id="3.30.420.40">
    <property type="match status" value="2"/>
</dbReference>
<dbReference type="PANTHER" id="PTHR43095">
    <property type="entry name" value="SUGAR KINASE"/>
    <property type="match status" value="1"/>
</dbReference>
<evidence type="ECO:0000256" key="2">
    <source>
        <dbReference type="ARBA" id="ARBA00022679"/>
    </source>
</evidence>
<dbReference type="Proteomes" id="UP000541033">
    <property type="component" value="Unassembled WGS sequence"/>
</dbReference>
<dbReference type="PIRSF" id="PIRSF000538">
    <property type="entry name" value="GlpK"/>
    <property type="match status" value="1"/>
</dbReference>
<protein>
    <submittedName>
        <fullName evidence="6">L-xylulokinase</fullName>
        <ecNumber evidence="6">2.7.1.53</ecNumber>
    </submittedName>
</protein>
<dbReference type="SUPFAM" id="SSF53067">
    <property type="entry name" value="Actin-like ATPase domain"/>
    <property type="match status" value="2"/>
</dbReference>
<dbReference type="Pfam" id="PF00370">
    <property type="entry name" value="FGGY_N"/>
    <property type="match status" value="1"/>
</dbReference>
<dbReference type="GO" id="GO:0008744">
    <property type="term" value="F:L-xylulokinase activity"/>
    <property type="evidence" value="ECO:0007669"/>
    <property type="project" value="UniProtKB-EC"/>
</dbReference>
<keyword evidence="7" id="KW-1185">Reference proteome</keyword>
<feature type="domain" description="Carbohydrate kinase FGGY C-terminal" evidence="5">
    <location>
        <begin position="265"/>
        <end position="452"/>
    </location>
</feature>
<dbReference type="EC" id="2.7.1.53" evidence="6"/>
<evidence type="ECO:0000259" key="5">
    <source>
        <dbReference type="Pfam" id="PF02782"/>
    </source>
</evidence>
<comment type="caution">
    <text evidence="6">The sequence shown here is derived from an EMBL/GenBank/DDBJ whole genome shotgun (WGS) entry which is preliminary data.</text>
</comment>
<comment type="similarity">
    <text evidence="1">Belongs to the FGGY kinase family.</text>
</comment>
<evidence type="ECO:0000313" key="7">
    <source>
        <dbReference type="Proteomes" id="UP000541033"/>
    </source>
</evidence>
<dbReference type="PANTHER" id="PTHR43095:SF3">
    <property type="entry name" value="L-XYLULOSE_3-KETO-L-GULONATE KINASE"/>
    <property type="match status" value="1"/>
</dbReference>
<evidence type="ECO:0000313" key="6">
    <source>
        <dbReference type="EMBL" id="NIH53162.1"/>
    </source>
</evidence>
<proteinExistence type="inferred from homology"/>
<evidence type="ECO:0000256" key="1">
    <source>
        <dbReference type="ARBA" id="ARBA00009156"/>
    </source>
</evidence>
<evidence type="ECO:0000259" key="4">
    <source>
        <dbReference type="Pfam" id="PF00370"/>
    </source>
</evidence>
<organism evidence="6 7">
    <name type="scientific">Lysinibacter cavernae</name>
    <dbReference type="NCBI Taxonomy" id="1640652"/>
    <lineage>
        <taxon>Bacteria</taxon>
        <taxon>Bacillati</taxon>
        <taxon>Actinomycetota</taxon>
        <taxon>Actinomycetes</taxon>
        <taxon>Micrococcales</taxon>
        <taxon>Microbacteriaceae</taxon>
        <taxon>Lysinibacter</taxon>
    </lineage>
</organism>
<dbReference type="InterPro" id="IPR018484">
    <property type="entry name" value="FGGY_N"/>
</dbReference>
<dbReference type="InterPro" id="IPR043129">
    <property type="entry name" value="ATPase_NBD"/>
</dbReference>
<keyword evidence="2 6" id="KW-0808">Transferase</keyword>
<reference evidence="6 7" key="1">
    <citation type="submission" date="2020-02" db="EMBL/GenBank/DDBJ databases">
        <title>Sequencing the genomes of 1000 actinobacteria strains.</title>
        <authorList>
            <person name="Klenk H.-P."/>
        </authorList>
    </citation>
    <scope>NUCLEOTIDE SEQUENCE [LARGE SCALE GENOMIC DNA]</scope>
    <source>
        <strain evidence="6 7">DSM 27960</strain>
    </source>
</reference>
<keyword evidence="3 6" id="KW-0418">Kinase</keyword>
<dbReference type="InterPro" id="IPR050406">
    <property type="entry name" value="FGGY_Carb_Kinase"/>
</dbReference>
<dbReference type="InterPro" id="IPR018485">
    <property type="entry name" value="FGGY_C"/>
</dbReference>
<evidence type="ECO:0000256" key="3">
    <source>
        <dbReference type="ARBA" id="ARBA00022777"/>
    </source>
</evidence>
<gene>
    <name evidence="6" type="ORF">FHX76_001030</name>
</gene>
<feature type="domain" description="Carbohydrate kinase FGGY N-terminal" evidence="4">
    <location>
        <begin position="5"/>
        <end position="255"/>
    </location>
</feature>
<dbReference type="EMBL" id="JAAMOX010000001">
    <property type="protein sequence ID" value="NIH53162.1"/>
    <property type="molecule type" value="Genomic_DNA"/>
</dbReference>
<dbReference type="AlphaFoldDB" id="A0A7X5R0F4"/>
<dbReference type="CDD" id="cd07802">
    <property type="entry name" value="ASKHA_NBD_FGGY_EcLyxK-like"/>
    <property type="match status" value="1"/>
</dbReference>